<dbReference type="PROSITE" id="PS51832">
    <property type="entry name" value="HD_GYP"/>
    <property type="match status" value="1"/>
</dbReference>
<dbReference type="InterPro" id="IPR037522">
    <property type="entry name" value="HD_GYP_dom"/>
</dbReference>
<evidence type="ECO:0000259" key="1">
    <source>
        <dbReference type="PROSITE" id="PS51831"/>
    </source>
</evidence>
<gene>
    <name evidence="3" type="primary">rpfG_1</name>
    <name evidence="3" type="ORF">ERS852492_01566</name>
</gene>
<dbReference type="PROSITE" id="PS51831">
    <property type="entry name" value="HD"/>
    <property type="match status" value="1"/>
</dbReference>
<dbReference type="RefSeq" id="WP_055287022.1">
    <property type="nucleotide sequence ID" value="NZ_CABIXW010000004.1"/>
</dbReference>
<dbReference type="Pfam" id="PF13487">
    <property type="entry name" value="HD_5"/>
    <property type="match status" value="1"/>
</dbReference>
<accession>A0A174ZDF7</accession>
<protein>
    <submittedName>
        <fullName evidence="3">Cyclic di-GMP phosphodiesterase response regulator RpfG</fullName>
        <ecNumber evidence="3">3.1.4.52</ecNumber>
    </submittedName>
</protein>
<dbReference type="CDD" id="cd00077">
    <property type="entry name" value="HDc"/>
    <property type="match status" value="1"/>
</dbReference>
<reference evidence="3 4" key="1">
    <citation type="submission" date="2015-09" db="EMBL/GenBank/DDBJ databases">
        <authorList>
            <consortium name="Pathogen Informatics"/>
        </authorList>
    </citation>
    <scope>NUCLEOTIDE SEQUENCE [LARGE SCALE GENOMIC DNA]</scope>
    <source>
        <strain evidence="3 4">2789STDY5834878</strain>
    </source>
</reference>
<dbReference type="SUPFAM" id="SSF109604">
    <property type="entry name" value="HD-domain/PDEase-like"/>
    <property type="match status" value="1"/>
</dbReference>
<feature type="domain" description="HD" evidence="1">
    <location>
        <begin position="153"/>
        <end position="275"/>
    </location>
</feature>
<dbReference type="AlphaFoldDB" id="A0A174ZDF7"/>
<evidence type="ECO:0000313" key="4">
    <source>
        <dbReference type="Proteomes" id="UP000095780"/>
    </source>
</evidence>
<dbReference type="Gene3D" id="1.10.3210.10">
    <property type="entry name" value="Hypothetical protein af1432"/>
    <property type="match status" value="1"/>
</dbReference>
<proteinExistence type="predicted"/>
<dbReference type="SMART" id="SM00471">
    <property type="entry name" value="HDc"/>
    <property type="match status" value="1"/>
</dbReference>
<dbReference type="InterPro" id="IPR006674">
    <property type="entry name" value="HD_domain"/>
</dbReference>
<dbReference type="PANTHER" id="PTHR43155:SF2">
    <property type="entry name" value="CYCLIC DI-GMP PHOSPHODIESTERASE PA4108"/>
    <property type="match status" value="1"/>
</dbReference>
<dbReference type="EC" id="3.1.4.52" evidence="3"/>
<dbReference type="PANTHER" id="PTHR43155">
    <property type="entry name" value="CYCLIC DI-GMP PHOSPHODIESTERASE PA4108-RELATED"/>
    <property type="match status" value="1"/>
</dbReference>
<dbReference type="EMBL" id="CZBV01000004">
    <property type="protein sequence ID" value="CUQ85194.1"/>
    <property type="molecule type" value="Genomic_DNA"/>
</dbReference>
<keyword evidence="3" id="KW-0378">Hydrolase</keyword>
<evidence type="ECO:0000313" key="3">
    <source>
        <dbReference type="EMBL" id="CUQ85194.1"/>
    </source>
</evidence>
<dbReference type="InterPro" id="IPR006675">
    <property type="entry name" value="HDIG_dom"/>
</dbReference>
<sequence length="367" mass="41485">MTDKTIFIFDAQEGDKLADDVHTPDGNILAKKDTILNYDIIANISGHHILEVKVYDTNNELQDLEKVLGKTANKENVKYFDKIRASIRFKHFKKTYDENILDIKGDLNDVVTNNSPIDIDKLIEGTNEILSANRNSLQLFDMLHSMRQFDDLTYVHSVNVALIASILGQWLKFSEKDIRILTISGLLHDIGKIMIPNEILTKPGKLTVAEYNIMKQHVNFGYEKVKNQNIDIRIKEACLLHHEKCDGTGYPFGLKSDQIPAVAKIIAIADVYDAMTSARVYRGALCPFEVIDTMYKDAFTKFEPEYILPFLKNVASSYINNDVRLSDGRIGKVVLINENALSLPIVQCEDEFIDLSKTRGLTVSAIL</sequence>
<dbReference type="GO" id="GO:0071111">
    <property type="term" value="F:cyclic-guanylate-specific phosphodiesterase activity"/>
    <property type="evidence" value="ECO:0007669"/>
    <property type="project" value="UniProtKB-EC"/>
</dbReference>
<feature type="domain" description="HD-GYP" evidence="2">
    <location>
        <begin position="131"/>
        <end position="326"/>
    </location>
</feature>
<name>A0A174ZDF7_9FIRM</name>
<evidence type="ECO:0000259" key="2">
    <source>
        <dbReference type="PROSITE" id="PS51832"/>
    </source>
</evidence>
<dbReference type="Proteomes" id="UP000095780">
    <property type="component" value="Unassembled WGS sequence"/>
</dbReference>
<organism evidence="3 4">
    <name type="scientific">Lachnospira eligens</name>
    <dbReference type="NCBI Taxonomy" id="39485"/>
    <lineage>
        <taxon>Bacteria</taxon>
        <taxon>Bacillati</taxon>
        <taxon>Bacillota</taxon>
        <taxon>Clostridia</taxon>
        <taxon>Lachnospirales</taxon>
        <taxon>Lachnospiraceae</taxon>
        <taxon>Lachnospira</taxon>
    </lineage>
</organism>
<dbReference type="NCBIfam" id="TIGR00277">
    <property type="entry name" value="HDIG"/>
    <property type="match status" value="1"/>
</dbReference>
<dbReference type="InterPro" id="IPR003607">
    <property type="entry name" value="HD/PDEase_dom"/>
</dbReference>